<evidence type="ECO:0000256" key="1">
    <source>
        <dbReference type="ARBA" id="ARBA00023002"/>
    </source>
</evidence>
<gene>
    <name evidence="2" type="ORF">H6F41_17240</name>
</gene>
<protein>
    <submittedName>
        <fullName evidence="2">MSMEG_0569 family flavin-dependent oxidoreductase</fullName>
    </submittedName>
</protein>
<dbReference type="EMBL" id="JACJQB010000058">
    <property type="protein sequence ID" value="MBD2189879.1"/>
    <property type="molecule type" value="Genomic_DNA"/>
</dbReference>
<sequence length="430" mass="48414">MTTNHYPVIIVGGGQAGLCMSYALKEKGLDHLVFEKHQIGHSWQTYRWDTFCLVTPNWQCQLLGYPYSGSDPNGFMVKDDIVQYIENYAKSFNPPIKEGVEVSKIKKSESQNIFEITTNIGNYTADQVVIAVGGYHRPKLPRIAEKFPESIAQIHSSEYKNPDQLPEGAVLVVGTGQSGCQIAEDLHLAGRKVHLCVGSAPRSPRRYRGKDVVEWLDQMGYYDLSIENHPQKEKARANTNHYVTGRDGGREIDLRQFALEGMELHGRLKIIRDRKLEFSDDLAKNLDNADAVAENIKKTIDGFISKNKIAAPIDPPYQPVWQPPEEDVAIDYEQANISAVVWCTGFYADFNWIEIPVFDGKGYPGHQRGVTEVSGFYFLGLPWLYTWGSARFSGVARDASYLGDRIASKQNVRRASSEDWKIVNEFLLGS</sequence>
<dbReference type="RefSeq" id="WP_190404692.1">
    <property type="nucleotide sequence ID" value="NZ_JACJQB010000058.1"/>
</dbReference>
<accession>A0ABR8A220</accession>
<reference evidence="2 3" key="1">
    <citation type="journal article" date="2020" name="ISME J.">
        <title>Comparative genomics reveals insights into cyanobacterial evolution and habitat adaptation.</title>
        <authorList>
            <person name="Chen M.Y."/>
            <person name="Teng W.K."/>
            <person name="Zhao L."/>
            <person name="Hu C.X."/>
            <person name="Zhou Y.K."/>
            <person name="Han B.P."/>
            <person name="Song L.R."/>
            <person name="Shu W.S."/>
        </authorList>
    </citation>
    <scope>NUCLEOTIDE SEQUENCE [LARGE SCALE GENOMIC DNA]</scope>
    <source>
        <strain evidence="2 3">FACHB-723</strain>
    </source>
</reference>
<dbReference type="Pfam" id="PF13738">
    <property type="entry name" value="Pyr_redox_3"/>
    <property type="match status" value="1"/>
</dbReference>
<evidence type="ECO:0000313" key="2">
    <source>
        <dbReference type="EMBL" id="MBD2189879.1"/>
    </source>
</evidence>
<comment type="caution">
    <text evidence="2">The sequence shown here is derived from an EMBL/GenBank/DDBJ whole genome shotgun (WGS) entry which is preliminary data.</text>
</comment>
<dbReference type="NCBIfam" id="TIGR04046">
    <property type="entry name" value="MSMEG_0569_nitr"/>
    <property type="match status" value="1"/>
</dbReference>
<name>A0ABR8A220_9CYAN</name>
<keyword evidence="1" id="KW-0560">Oxidoreductase</keyword>
<dbReference type="InterPro" id="IPR050982">
    <property type="entry name" value="Auxin_biosynth/cation_transpt"/>
</dbReference>
<dbReference type="Gene3D" id="3.50.50.60">
    <property type="entry name" value="FAD/NAD(P)-binding domain"/>
    <property type="match status" value="1"/>
</dbReference>
<evidence type="ECO:0000313" key="3">
    <source>
        <dbReference type="Proteomes" id="UP000642094"/>
    </source>
</evidence>
<proteinExistence type="predicted"/>
<keyword evidence="3" id="KW-1185">Reference proteome</keyword>
<dbReference type="SUPFAM" id="SSF51905">
    <property type="entry name" value="FAD/NAD(P)-binding domain"/>
    <property type="match status" value="1"/>
</dbReference>
<dbReference type="PRINTS" id="PR00411">
    <property type="entry name" value="PNDRDTASEI"/>
</dbReference>
<dbReference type="InterPro" id="IPR036188">
    <property type="entry name" value="FAD/NAD-bd_sf"/>
</dbReference>
<organism evidence="2 3">
    <name type="scientific">Pseudanabaena mucicola FACHB-723</name>
    <dbReference type="NCBI Taxonomy" id="2692860"/>
    <lineage>
        <taxon>Bacteria</taxon>
        <taxon>Bacillati</taxon>
        <taxon>Cyanobacteriota</taxon>
        <taxon>Cyanophyceae</taxon>
        <taxon>Pseudanabaenales</taxon>
        <taxon>Pseudanabaenaceae</taxon>
        <taxon>Pseudanabaena</taxon>
    </lineage>
</organism>
<dbReference type="PANTHER" id="PTHR43539">
    <property type="entry name" value="FLAVIN-BINDING MONOOXYGENASE-LIKE PROTEIN (AFU_ORTHOLOGUE AFUA_4G09220)"/>
    <property type="match status" value="1"/>
</dbReference>
<dbReference type="Proteomes" id="UP000642094">
    <property type="component" value="Unassembled WGS sequence"/>
</dbReference>
<dbReference type="PANTHER" id="PTHR43539:SF78">
    <property type="entry name" value="FLAVIN-CONTAINING MONOOXYGENASE"/>
    <property type="match status" value="1"/>
</dbReference>
<dbReference type="InterPro" id="IPR024000">
    <property type="entry name" value="CHP04046_FMN-dependent"/>
</dbReference>